<evidence type="ECO:0000256" key="2">
    <source>
        <dbReference type="ARBA" id="ARBA00008098"/>
    </source>
</evidence>
<evidence type="ECO:0000256" key="1">
    <source>
        <dbReference type="ARBA" id="ARBA00004613"/>
    </source>
</evidence>
<comment type="subcellular location">
    <subcellularLocation>
        <location evidence="1">Secreted</location>
    </subcellularLocation>
</comment>
<evidence type="ECO:0008006" key="7">
    <source>
        <dbReference type="Google" id="ProtNLM"/>
    </source>
</evidence>
<dbReference type="EnsemblMetazoa" id="ENSAATROPT008469">
    <property type="protein sequence ID" value="ENSAATROPP007625"/>
    <property type="gene ID" value="ENSAATROPG006905"/>
</dbReference>
<organism evidence="5 6">
    <name type="scientific">Anopheles atroparvus</name>
    <name type="common">European mosquito</name>
    <dbReference type="NCBI Taxonomy" id="41427"/>
    <lineage>
        <taxon>Eukaryota</taxon>
        <taxon>Metazoa</taxon>
        <taxon>Ecdysozoa</taxon>
        <taxon>Arthropoda</taxon>
        <taxon>Hexapoda</taxon>
        <taxon>Insecta</taxon>
        <taxon>Pterygota</taxon>
        <taxon>Neoptera</taxon>
        <taxon>Endopterygota</taxon>
        <taxon>Diptera</taxon>
        <taxon>Nematocera</taxon>
        <taxon>Culicoidea</taxon>
        <taxon>Culicidae</taxon>
        <taxon>Anophelinae</taxon>
        <taxon>Anopheles</taxon>
    </lineage>
</organism>
<sequence length="172" mass="18974">MGCFGSQIAFVALAVVLHLPFDCNAHTVTECLRRVPEASRGTVCDIRQYRHTRGPDADRYLNCALGAVGFVSEDGSVQRNVVLSALDEVETHDGVYTDSVDACLSKVRKLTGAERPSAFFSCMLATESGQNFKDALELQELKAAGQWTEGEAFERARVQQLMREVNRNVQCK</sequence>
<protein>
    <recommendedName>
        <fullName evidence="7">Short form D7 salivary protein</fullName>
    </recommendedName>
</protein>
<dbReference type="Gene3D" id="1.10.238.20">
    <property type="entry name" value="Pheromone/general odorant binding protein domain"/>
    <property type="match status" value="1"/>
</dbReference>
<reference evidence="5" key="1">
    <citation type="submission" date="2024-04" db="UniProtKB">
        <authorList>
            <consortium name="EnsemblMetazoa"/>
        </authorList>
    </citation>
    <scope>IDENTIFICATION</scope>
    <source>
        <strain evidence="5">EBRO</strain>
    </source>
</reference>
<dbReference type="Pfam" id="PF01395">
    <property type="entry name" value="PBP_GOBP"/>
    <property type="match status" value="1"/>
</dbReference>
<dbReference type="InterPro" id="IPR036728">
    <property type="entry name" value="PBP_GOBP_sf"/>
</dbReference>
<feature type="chain" id="PRO_5042509679" description="Short form D7 salivary protein" evidence="4">
    <location>
        <begin position="26"/>
        <end position="172"/>
    </location>
</feature>
<keyword evidence="3" id="KW-0964">Secreted</keyword>
<dbReference type="SUPFAM" id="SSF47565">
    <property type="entry name" value="Insect pheromone/odorant-binding proteins"/>
    <property type="match status" value="1"/>
</dbReference>
<feature type="signal peptide" evidence="4">
    <location>
        <begin position="1"/>
        <end position="25"/>
    </location>
</feature>
<evidence type="ECO:0000313" key="6">
    <source>
        <dbReference type="Proteomes" id="UP000075880"/>
    </source>
</evidence>
<evidence type="ECO:0000256" key="4">
    <source>
        <dbReference type="SAM" id="SignalP"/>
    </source>
</evidence>
<evidence type="ECO:0000313" key="5">
    <source>
        <dbReference type="EnsemblMetazoa" id="ENSAATROPP007625"/>
    </source>
</evidence>
<accession>A0AAG5D9P9</accession>
<dbReference type="GO" id="GO:0005576">
    <property type="term" value="C:extracellular region"/>
    <property type="evidence" value="ECO:0007669"/>
    <property type="project" value="UniProtKB-SubCell"/>
</dbReference>
<keyword evidence="6" id="KW-1185">Reference proteome</keyword>
<dbReference type="Proteomes" id="UP000075880">
    <property type="component" value="Unassembled WGS sequence"/>
</dbReference>
<comment type="similarity">
    <text evidence="2">Belongs to the PBP/GOBP family.</text>
</comment>
<keyword evidence="4" id="KW-0732">Signal</keyword>
<dbReference type="AlphaFoldDB" id="A0AAG5D9P9"/>
<dbReference type="InterPro" id="IPR006170">
    <property type="entry name" value="PBP/GOBP"/>
</dbReference>
<name>A0AAG5D9P9_ANOAO</name>
<evidence type="ECO:0000256" key="3">
    <source>
        <dbReference type="ARBA" id="ARBA00022525"/>
    </source>
</evidence>
<dbReference type="GO" id="GO:0005549">
    <property type="term" value="F:odorant binding"/>
    <property type="evidence" value="ECO:0007669"/>
    <property type="project" value="InterPro"/>
</dbReference>
<proteinExistence type="inferred from homology"/>